<evidence type="ECO:0000256" key="1">
    <source>
        <dbReference type="ARBA" id="ARBA00004173"/>
    </source>
</evidence>
<proteinExistence type="inferred from homology"/>
<evidence type="ECO:0000313" key="8">
    <source>
        <dbReference type="EMBL" id="SPQ25872.1"/>
    </source>
</evidence>
<feature type="region of interest" description="Disordered" evidence="6">
    <location>
        <begin position="1"/>
        <end position="45"/>
    </location>
</feature>
<feature type="region of interest" description="Disordered" evidence="6">
    <location>
        <begin position="68"/>
        <end position="111"/>
    </location>
</feature>
<dbReference type="PROSITE" id="PS51886">
    <property type="entry name" value="TLDC"/>
    <property type="match status" value="1"/>
</dbReference>
<feature type="region of interest" description="Disordered" evidence="6">
    <location>
        <begin position="243"/>
        <end position="310"/>
    </location>
</feature>
<dbReference type="GO" id="GO:0006979">
    <property type="term" value="P:response to oxidative stress"/>
    <property type="evidence" value="ECO:0007669"/>
    <property type="project" value="TreeGrafter"/>
</dbReference>
<evidence type="ECO:0000259" key="7">
    <source>
        <dbReference type="PROSITE" id="PS51886"/>
    </source>
</evidence>
<dbReference type="PANTHER" id="PTHR23354:SF62">
    <property type="entry name" value="MUSTARD, ISOFORM V"/>
    <property type="match status" value="1"/>
</dbReference>
<feature type="domain" description="TLDc" evidence="7">
    <location>
        <begin position="146"/>
        <end position="383"/>
    </location>
</feature>
<gene>
    <name evidence="8" type="ORF">TT172_LOCUS8291</name>
</gene>
<dbReference type="GO" id="GO:0005634">
    <property type="term" value="C:nucleus"/>
    <property type="evidence" value="ECO:0007669"/>
    <property type="project" value="TreeGrafter"/>
</dbReference>
<dbReference type="GO" id="GO:0005739">
    <property type="term" value="C:mitochondrion"/>
    <property type="evidence" value="ECO:0007669"/>
    <property type="project" value="UniProtKB-SubCell"/>
</dbReference>
<dbReference type="PANTHER" id="PTHR23354">
    <property type="entry name" value="NUCLEOLAR PROTEIN 7/ESTROGEN RECEPTOR COACTIVATOR-RELATED"/>
    <property type="match status" value="1"/>
</dbReference>
<comment type="similarity">
    <text evidence="2">Belongs to the OXR1 family.</text>
</comment>
<evidence type="ECO:0000256" key="6">
    <source>
        <dbReference type="SAM" id="MobiDB-lite"/>
    </source>
</evidence>
<dbReference type="EMBL" id="OUUZ01000015">
    <property type="protein sequence ID" value="SPQ25872.1"/>
    <property type="molecule type" value="Genomic_DNA"/>
</dbReference>
<evidence type="ECO:0000256" key="2">
    <source>
        <dbReference type="ARBA" id="ARBA00009540"/>
    </source>
</evidence>
<evidence type="ECO:0000256" key="3">
    <source>
        <dbReference type="ARBA" id="ARBA00023128"/>
    </source>
</evidence>
<dbReference type="AlphaFoldDB" id="A0A446BTN0"/>
<organism evidence="8 9">
    <name type="scientific">Thermothielavioides terrestris</name>
    <dbReference type="NCBI Taxonomy" id="2587410"/>
    <lineage>
        <taxon>Eukaryota</taxon>
        <taxon>Fungi</taxon>
        <taxon>Dikarya</taxon>
        <taxon>Ascomycota</taxon>
        <taxon>Pezizomycotina</taxon>
        <taxon>Sordariomycetes</taxon>
        <taxon>Sordariomycetidae</taxon>
        <taxon>Sordariales</taxon>
        <taxon>Chaetomiaceae</taxon>
        <taxon>Thermothielavioides</taxon>
    </lineage>
</organism>
<protein>
    <recommendedName>
        <fullName evidence="5">Oxidation resistance protein 1</fullName>
    </recommendedName>
</protein>
<evidence type="ECO:0000313" key="9">
    <source>
        <dbReference type="Proteomes" id="UP000289323"/>
    </source>
</evidence>
<keyword evidence="3" id="KW-0496">Mitochondrion</keyword>
<feature type="compositionally biased region" description="Low complexity" evidence="6">
    <location>
        <begin position="267"/>
        <end position="299"/>
    </location>
</feature>
<reference evidence="8 9" key="1">
    <citation type="submission" date="2018-04" db="EMBL/GenBank/DDBJ databases">
        <authorList>
            <person name="Huttner S."/>
            <person name="Dainat J."/>
        </authorList>
    </citation>
    <scope>NUCLEOTIDE SEQUENCE [LARGE SCALE GENOMIC DNA]</scope>
</reference>
<comment type="subcellular location">
    <subcellularLocation>
        <location evidence="1">Mitochondrion</location>
    </subcellularLocation>
</comment>
<feature type="compositionally biased region" description="Polar residues" evidence="6">
    <location>
        <begin position="1"/>
        <end position="12"/>
    </location>
</feature>
<comment type="function">
    <text evidence="4">May be involved in protection from oxidative damage.</text>
</comment>
<evidence type="ECO:0000256" key="5">
    <source>
        <dbReference type="ARBA" id="ARBA00040604"/>
    </source>
</evidence>
<accession>A0A446BTN0</accession>
<dbReference type="InterPro" id="IPR006571">
    <property type="entry name" value="TLDc_dom"/>
</dbReference>
<dbReference type="Pfam" id="PF07534">
    <property type="entry name" value="TLD"/>
    <property type="match status" value="2"/>
</dbReference>
<sequence length="384" mass="41222">MTVYTAHNNQPLRSRRSRELDVSPASSSPGSVTPPGGGATSSSSSSAFLSSSVSSLWGGIMRRFSGEPSPATSNLTLPASLPHARTYQPDGGDRRHTHDHLGNGVDGVYTPPHVLQAQRTSSPMRPPPLEPLQLVGFAEDTRPEARLLTVPVAEEIRIMVPARLGIVDEWRLVYSLEQDGASLATLYEKCACYQGKRVGFVLCVRDCEGGLFGAYLSDHPHPAPKYFGTGECFLWRASVLAPPPPPPAPSASNNNNDDDNDPQPGVAAPTTTIARTPTPTTTKTTTKPPGPPRSRSTTPQPQPQPQPQSIRFKAFPYSGVNEYYMLCESHFLSLGAGDGRYGLWLDDSLERGVSSTSQTFGNEPLSDEGEKFGVLGVEVWVIGG</sequence>
<feature type="compositionally biased region" description="Low complexity" evidence="6">
    <location>
        <begin position="22"/>
        <end position="45"/>
    </location>
</feature>
<feature type="compositionally biased region" description="Basic and acidic residues" evidence="6">
    <location>
        <begin position="91"/>
        <end position="101"/>
    </location>
</feature>
<dbReference type="Proteomes" id="UP000289323">
    <property type="component" value="Unassembled WGS sequence"/>
</dbReference>
<dbReference type="SMART" id="SM00584">
    <property type="entry name" value="TLDc"/>
    <property type="match status" value="1"/>
</dbReference>
<evidence type="ECO:0000256" key="4">
    <source>
        <dbReference type="ARBA" id="ARBA00037112"/>
    </source>
</evidence>
<name>A0A446BTN0_9PEZI</name>